<dbReference type="AlphaFoldDB" id="A0A2T2WD61"/>
<sequence length="235" mass="26898">MPTIELESMTVAYSVEERPRRRYPAIRVDGQRCVTVLVPTGYSALAIPTLLLQHKRWLLGQLARPGVPLKGFQTGEIFTYLGLPVSLWLTAQASRAAVHLTDDRRLAVQVTSGCGDDQARMVRAALTGWFCDRAQDVLPPRVAHYSQALKAYPNELKIREYKSRWGFCRTDGLIALNWRLIQAPLAVIDYVVVHELIHRTYPHHQPTFWAAVKRARPSMDSEREWLKTHGQELFW</sequence>
<reference evidence="2 3" key="1">
    <citation type="journal article" date="2014" name="BMC Genomics">
        <title>Comparison of environmental and isolate Sulfobacillus genomes reveals diverse carbon, sulfur, nitrogen, and hydrogen metabolisms.</title>
        <authorList>
            <person name="Justice N.B."/>
            <person name="Norman A."/>
            <person name="Brown C.T."/>
            <person name="Singh A."/>
            <person name="Thomas B.C."/>
            <person name="Banfield J.F."/>
        </authorList>
    </citation>
    <scope>NUCLEOTIDE SEQUENCE [LARGE SCALE GENOMIC DNA]</scope>
    <source>
        <strain evidence="2">AMDSBA3</strain>
    </source>
</reference>
<dbReference type="InterPro" id="IPR053136">
    <property type="entry name" value="UTP_pyrophosphatase-like"/>
</dbReference>
<protein>
    <recommendedName>
        <fullName evidence="1">YgjP-like metallopeptidase domain-containing protein</fullName>
    </recommendedName>
</protein>
<comment type="caution">
    <text evidence="2">The sequence shown here is derived from an EMBL/GenBank/DDBJ whole genome shotgun (WGS) entry which is preliminary data.</text>
</comment>
<evidence type="ECO:0000313" key="2">
    <source>
        <dbReference type="EMBL" id="PSR20184.1"/>
    </source>
</evidence>
<dbReference type="EMBL" id="PXYV01000079">
    <property type="protein sequence ID" value="PSR20184.1"/>
    <property type="molecule type" value="Genomic_DNA"/>
</dbReference>
<dbReference type="PANTHER" id="PTHR30399:SF1">
    <property type="entry name" value="UTP PYROPHOSPHATASE"/>
    <property type="match status" value="1"/>
</dbReference>
<dbReference type="Gene3D" id="3.30.2010.10">
    <property type="entry name" value="Metalloproteases ('zincins'), catalytic domain"/>
    <property type="match status" value="1"/>
</dbReference>
<dbReference type="Pfam" id="PF01863">
    <property type="entry name" value="YgjP-like"/>
    <property type="match status" value="1"/>
</dbReference>
<evidence type="ECO:0000259" key="1">
    <source>
        <dbReference type="Pfam" id="PF01863"/>
    </source>
</evidence>
<dbReference type="Proteomes" id="UP000241848">
    <property type="component" value="Unassembled WGS sequence"/>
</dbReference>
<dbReference type="CDD" id="cd07344">
    <property type="entry name" value="M48_yhfN_like"/>
    <property type="match status" value="1"/>
</dbReference>
<proteinExistence type="predicted"/>
<gene>
    <name evidence="2" type="ORF">C7B45_16105</name>
</gene>
<accession>A0A2T2WD61</accession>
<organism evidence="2 3">
    <name type="scientific">Sulfobacillus acidophilus</name>
    <dbReference type="NCBI Taxonomy" id="53633"/>
    <lineage>
        <taxon>Bacteria</taxon>
        <taxon>Bacillati</taxon>
        <taxon>Bacillota</taxon>
        <taxon>Clostridia</taxon>
        <taxon>Eubacteriales</taxon>
        <taxon>Clostridiales Family XVII. Incertae Sedis</taxon>
        <taxon>Sulfobacillus</taxon>
    </lineage>
</organism>
<feature type="domain" description="YgjP-like metallopeptidase" evidence="1">
    <location>
        <begin position="23"/>
        <end position="229"/>
    </location>
</feature>
<evidence type="ECO:0000313" key="3">
    <source>
        <dbReference type="Proteomes" id="UP000241848"/>
    </source>
</evidence>
<dbReference type="InterPro" id="IPR002725">
    <property type="entry name" value="YgjP-like_metallopeptidase"/>
</dbReference>
<name>A0A2T2WD61_9FIRM</name>
<dbReference type="PANTHER" id="PTHR30399">
    <property type="entry name" value="UNCHARACTERIZED PROTEIN YGJP"/>
    <property type="match status" value="1"/>
</dbReference>